<comment type="similarity">
    <text evidence="1">Belongs to the peptidase M16 family.</text>
</comment>
<dbReference type="PANTHER" id="PTHR12895">
    <property type="entry name" value="DYMECLIN"/>
    <property type="match status" value="1"/>
</dbReference>
<dbReference type="FunFam" id="3.30.830.10:FF:000004">
    <property type="entry name" value="Putative insulin-degrading enzyme"/>
    <property type="match status" value="1"/>
</dbReference>
<evidence type="ECO:0000256" key="10">
    <source>
        <dbReference type="ARBA" id="ARBA00023288"/>
    </source>
</evidence>
<evidence type="ECO:0000256" key="5">
    <source>
        <dbReference type="ARBA" id="ARBA00022707"/>
    </source>
</evidence>
<dbReference type="Proteomes" id="UP001633002">
    <property type="component" value="Unassembled WGS sequence"/>
</dbReference>
<protein>
    <recommendedName>
        <fullName evidence="3">Dymeclin</fullName>
    </recommendedName>
</protein>
<dbReference type="Pfam" id="PF00675">
    <property type="entry name" value="Peptidase_M16"/>
    <property type="match status" value="1"/>
</dbReference>
<reference evidence="15 16" key="1">
    <citation type="submission" date="2024-09" db="EMBL/GenBank/DDBJ databases">
        <title>Chromosome-scale assembly of Riccia sorocarpa.</title>
        <authorList>
            <person name="Paukszto L."/>
        </authorList>
    </citation>
    <scope>NUCLEOTIDE SEQUENCE [LARGE SCALE GENOMIC DNA]</scope>
    <source>
        <strain evidence="15">LP-2024</strain>
        <tissue evidence="15">Aerial parts of the thallus</tissue>
    </source>
</reference>
<evidence type="ECO:0000256" key="11">
    <source>
        <dbReference type="SAM" id="MobiDB-lite"/>
    </source>
</evidence>
<feature type="compositionally biased region" description="Polar residues" evidence="11">
    <location>
        <begin position="1308"/>
        <end position="1332"/>
    </location>
</feature>
<dbReference type="PANTHER" id="PTHR12895:SF9">
    <property type="entry name" value="DYMECLIN"/>
    <property type="match status" value="1"/>
</dbReference>
<dbReference type="InterPro" id="IPR011249">
    <property type="entry name" value="Metalloenz_LuxS/M16"/>
</dbReference>
<evidence type="ECO:0000256" key="6">
    <source>
        <dbReference type="ARBA" id="ARBA00022723"/>
    </source>
</evidence>
<dbReference type="Gene3D" id="3.30.830.10">
    <property type="entry name" value="Metalloenzyme, LuxS/M16 peptidase-like"/>
    <property type="match status" value="2"/>
</dbReference>
<keyword evidence="10" id="KW-0449">Lipoprotein</keyword>
<dbReference type="PROSITE" id="PS00143">
    <property type="entry name" value="INSULINASE"/>
    <property type="match status" value="1"/>
</dbReference>
<evidence type="ECO:0000313" key="16">
    <source>
        <dbReference type="Proteomes" id="UP001633002"/>
    </source>
</evidence>
<dbReference type="GO" id="GO:0046872">
    <property type="term" value="F:metal ion binding"/>
    <property type="evidence" value="ECO:0007669"/>
    <property type="project" value="UniProtKB-KW"/>
</dbReference>
<evidence type="ECO:0000256" key="4">
    <source>
        <dbReference type="ARBA" id="ARBA00022670"/>
    </source>
</evidence>
<dbReference type="InterPro" id="IPR032632">
    <property type="entry name" value="Peptidase_M16_M"/>
</dbReference>
<evidence type="ECO:0000259" key="14">
    <source>
        <dbReference type="Pfam" id="PF16187"/>
    </source>
</evidence>
<proteinExistence type="inferred from homology"/>
<dbReference type="EMBL" id="JBJQOH010000007">
    <property type="protein sequence ID" value="KAL3678033.1"/>
    <property type="molecule type" value="Genomic_DNA"/>
</dbReference>
<evidence type="ECO:0000256" key="3">
    <source>
        <dbReference type="ARBA" id="ARBA00015736"/>
    </source>
</evidence>
<dbReference type="GO" id="GO:0006508">
    <property type="term" value="P:proteolysis"/>
    <property type="evidence" value="ECO:0007669"/>
    <property type="project" value="UniProtKB-KW"/>
</dbReference>
<dbReference type="FunFam" id="3.30.830.10:FF:000005">
    <property type="entry name" value="nardilysin isoform X1"/>
    <property type="match status" value="1"/>
</dbReference>
<keyword evidence="8" id="KW-0862">Zinc</keyword>
<dbReference type="InterPro" id="IPR011765">
    <property type="entry name" value="Pept_M16_N"/>
</dbReference>
<dbReference type="SUPFAM" id="SSF63411">
    <property type="entry name" value="LuxS/MPP-like metallohydrolase"/>
    <property type="match status" value="2"/>
</dbReference>
<comment type="similarity">
    <text evidence="2">Belongs to the dymeclin family.</text>
</comment>
<evidence type="ECO:0000259" key="12">
    <source>
        <dbReference type="Pfam" id="PF00675"/>
    </source>
</evidence>
<sequence>MVVPGDDARGLLQSMRISEISDAFPDSPILKPRSDKRSYRRILLGNDLQILLVSDPETDKAAGSMDVHVGSFSDPEELPGLAHFLEHMLFFSSEKYPEEDSFFKFLVEHGGSSNAYTTPEHTNFHFEVGADYLEEALDRFAQFFICPLFAADATSREIKAVDSENSKNLTTDVWRMNQLARHLSSKDHPFHKFGTGNLETLEIKPKAEGIDTRAELLKFYEALYSSNLMCFAVYGRESLDVLQKLAEGKLMQVKNSMKEVQRFSGQPCSAEHLQILVKAVPVKDGHSLTMMWPVKPELHNYREAPSHYIGHLIGHEADGSLFALLKQLGWASSLSAGEMESNRDSAFFSVDIELTDVGQEHMEEVVGFTFQYLSILRKEGVAKWIFEELKSVCDMKFHFQDKMAPVSYVSSLSNYMQLYPPEDWLAASMLPRNFNGGTLSEAIQQLTPERVRIFWHSKQFQEVATDVEPWYGTKYTCKKIDQTLIKGLLILLLEVNSSTSSQAPYGKAESPGQRFFLAKSDVTSGSLMVASAWLGTSMREEQERISMTSAGAPVETTSGLKSVIRVAESLIELKESIRTISGSSFLVGAMGQTSSKPGDATALQQTPEFYLGTLVDPTVYPLGDPFWDGLLTVPLEYTWGQERVEAACQCLARNDRVTGHLAKLLVHMVWTIQEVPTSSGVPVKALNAARFSRIFLKYFIEMFNADVVDHLLLSELHEPASEAEAPDQNVIELVIRTLLEFVGTADVNVRTYALHLEVVNLLLVMMSTQLHTGYNGAPKILHPFLEPALTQGIDLVGPFVRKLLVSFITKLPVPSGSAMYVADGHGGILERMSSVAASVLSNSYGNFLKSKGEISKSPLADNSLLLLLVLVHNIKVTRGEENSEKVNGVAGPIDELLPSSNISGVNPFRDSLEALRDTSFYPAALSSEKVDPDDLEVVDSPISSALRIPYAALFERLSATVADERSTLLLYSLVHGNATFLEYMLVRVDLDTLLVPALEVLYNASRCNPNQIYMLLIILLILSQDASFNASIHKLILPGVPWYKERLVPRTSLGSLMVVILIRIVKENLSKLRDVYLHTNCLATLANMAPHCHQLNTYASQCLVSLFDMLGRKYTRLSETHCHGTTVSISEGDNISAEILEEVPTELHIYADFLRIVLEVINSILTYALPRNPEVVYALLHRQELFQPYREHPSFQELVANIDTVIEFFSAPLKSIDGHCSVEKILEVIVSHMKLWRGDALHAFPQLRFTYEEEVHSEDFFTPYVWQLVVSHSGISWGVDLVDLQRSSSGTYVNGPTNGVEQLPDSIDPSTPSSLQRNQSFPATTPVTWRSA</sequence>
<evidence type="ECO:0000256" key="1">
    <source>
        <dbReference type="ARBA" id="ARBA00007261"/>
    </source>
</evidence>
<evidence type="ECO:0000256" key="2">
    <source>
        <dbReference type="ARBA" id="ARBA00010603"/>
    </source>
</evidence>
<dbReference type="Pfam" id="PF09742">
    <property type="entry name" value="Dymeclin"/>
    <property type="match status" value="1"/>
</dbReference>
<feature type="domain" description="Peptidase M16 middle/third" evidence="14">
    <location>
        <begin position="397"/>
        <end position="486"/>
    </location>
</feature>
<dbReference type="InterPro" id="IPR019142">
    <property type="entry name" value="Dymeclin"/>
</dbReference>
<dbReference type="InterPro" id="IPR001431">
    <property type="entry name" value="Pept_M16_Zn_BS"/>
</dbReference>
<feature type="domain" description="Peptidase M16 C-terminal" evidence="13">
    <location>
        <begin position="212"/>
        <end position="391"/>
    </location>
</feature>
<evidence type="ECO:0000256" key="7">
    <source>
        <dbReference type="ARBA" id="ARBA00022801"/>
    </source>
</evidence>
<keyword evidence="5" id="KW-0519">Myristate</keyword>
<gene>
    <name evidence="15" type="ORF">R1sor_020989</name>
</gene>
<keyword evidence="7" id="KW-0378">Hydrolase</keyword>
<dbReference type="InterPro" id="IPR007863">
    <property type="entry name" value="Peptidase_M16_C"/>
</dbReference>
<organism evidence="15 16">
    <name type="scientific">Riccia sorocarpa</name>
    <dbReference type="NCBI Taxonomy" id="122646"/>
    <lineage>
        <taxon>Eukaryota</taxon>
        <taxon>Viridiplantae</taxon>
        <taxon>Streptophyta</taxon>
        <taxon>Embryophyta</taxon>
        <taxon>Marchantiophyta</taxon>
        <taxon>Marchantiopsida</taxon>
        <taxon>Marchantiidae</taxon>
        <taxon>Marchantiales</taxon>
        <taxon>Ricciaceae</taxon>
        <taxon>Riccia</taxon>
    </lineage>
</organism>
<dbReference type="GO" id="GO:0008237">
    <property type="term" value="F:metallopeptidase activity"/>
    <property type="evidence" value="ECO:0007669"/>
    <property type="project" value="UniProtKB-KW"/>
</dbReference>
<keyword evidence="6" id="KW-0479">Metal-binding</keyword>
<feature type="region of interest" description="Disordered" evidence="11">
    <location>
        <begin position="1293"/>
        <end position="1332"/>
    </location>
</feature>
<evidence type="ECO:0000256" key="9">
    <source>
        <dbReference type="ARBA" id="ARBA00023049"/>
    </source>
</evidence>
<evidence type="ECO:0000256" key="8">
    <source>
        <dbReference type="ARBA" id="ARBA00022833"/>
    </source>
</evidence>
<dbReference type="Pfam" id="PF16187">
    <property type="entry name" value="Peptidase_M16_M"/>
    <property type="match status" value="1"/>
</dbReference>
<keyword evidence="4" id="KW-0645">Protease</keyword>
<keyword evidence="9" id="KW-0482">Metalloprotease</keyword>
<keyword evidence="16" id="KW-1185">Reference proteome</keyword>
<comment type="caution">
    <text evidence="15">The sequence shown here is derived from an EMBL/GenBank/DDBJ whole genome shotgun (WGS) entry which is preliminary data.</text>
</comment>
<accession>A0ABD3GFT3</accession>
<evidence type="ECO:0000259" key="13">
    <source>
        <dbReference type="Pfam" id="PF05193"/>
    </source>
</evidence>
<dbReference type="Pfam" id="PF05193">
    <property type="entry name" value="Peptidase_M16_C"/>
    <property type="match status" value="1"/>
</dbReference>
<name>A0ABD3GFT3_9MARC</name>
<evidence type="ECO:0000313" key="15">
    <source>
        <dbReference type="EMBL" id="KAL3678033.1"/>
    </source>
</evidence>
<feature type="domain" description="Peptidase M16 N-terminal" evidence="12">
    <location>
        <begin position="50"/>
        <end position="184"/>
    </location>
</feature>